<feature type="transmembrane region" description="Helical" evidence="7">
    <location>
        <begin position="251"/>
        <end position="270"/>
    </location>
</feature>
<dbReference type="RefSeq" id="WP_093253852.1">
    <property type="nucleotide sequence ID" value="NZ_FNGP01000007.1"/>
</dbReference>
<feature type="transmembrane region" description="Helical" evidence="7">
    <location>
        <begin position="371"/>
        <end position="388"/>
    </location>
</feature>
<evidence type="ECO:0000313" key="8">
    <source>
        <dbReference type="EMBL" id="SDL82557.1"/>
    </source>
</evidence>
<evidence type="ECO:0000256" key="3">
    <source>
        <dbReference type="ARBA" id="ARBA00022475"/>
    </source>
</evidence>
<feature type="transmembrane region" description="Helical" evidence="7">
    <location>
        <begin position="157"/>
        <end position="178"/>
    </location>
</feature>
<dbReference type="Proteomes" id="UP000199475">
    <property type="component" value="Unassembled WGS sequence"/>
</dbReference>
<evidence type="ECO:0000256" key="6">
    <source>
        <dbReference type="ARBA" id="ARBA00023136"/>
    </source>
</evidence>
<reference evidence="8 9" key="1">
    <citation type="submission" date="2016-10" db="EMBL/GenBank/DDBJ databases">
        <authorList>
            <person name="de Groot N.N."/>
        </authorList>
    </citation>
    <scope>NUCLEOTIDE SEQUENCE [LARGE SCALE GENOMIC DNA]</scope>
    <source>
        <strain evidence="8 9">CGMCC 1.9159</strain>
    </source>
</reference>
<dbReference type="AlphaFoldDB" id="A0A1G9N8V7"/>
<dbReference type="GO" id="GO:0005886">
    <property type="term" value="C:plasma membrane"/>
    <property type="evidence" value="ECO:0007669"/>
    <property type="project" value="UniProtKB-SubCell"/>
</dbReference>
<accession>A0A1G9N8V7</accession>
<evidence type="ECO:0000256" key="4">
    <source>
        <dbReference type="ARBA" id="ARBA00022692"/>
    </source>
</evidence>
<feature type="transmembrane region" description="Helical" evidence="7">
    <location>
        <begin position="394"/>
        <end position="413"/>
    </location>
</feature>
<dbReference type="EMBL" id="FNGP01000007">
    <property type="protein sequence ID" value="SDL82557.1"/>
    <property type="molecule type" value="Genomic_DNA"/>
</dbReference>
<dbReference type="InterPro" id="IPR050833">
    <property type="entry name" value="Poly_Biosynth_Transport"/>
</dbReference>
<dbReference type="STRING" id="686624.SAMN04488242_2956"/>
<dbReference type="Pfam" id="PF13440">
    <property type="entry name" value="Polysacc_synt_3"/>
    <property type="match status" value="1"/>
</dbReference>
<feature type="transmembrane region" description="Helical" evidence="7">
    <location>
        <begin position="425"/>
        <end position="447"/>
    </location>
</feature>
<feature type="transmembrane region" description="Helical" evidence="7">
    <location>
        <begin position="337"/>
        <end position="359"/>
    </location>
</feature>
<feature type="transmembrane region" description="Helical" evidence="7">
    <location>
        <begin position="226"/>
        <end position="245"/>
    </location>
</feature>
<keyword evidence="3" id="KW-1003">Cell membrane</keyword>
<feature type="transmembrane region" description="Helical" evidence="7">
    <location>
        <begin position="302"/>
        <end position="325"/>
    </location>
</feature>
<evidence type="ECO:0000256" key="5">
    <source>
        <dbReference type="ARBA" id="ARBA00022989"/>
    </source>
</evidence>
<evidence type="ECO:0000313" key="9">
    <source>
        <dbReference type="Proteomes" id="UP000199475"/>
    </source>
</evidence>
<evidence type="ECO:0000256" key="1">
    <source>
        <dbReference type="ARBA" id="ARBA00004651"/>
    </source>
</evidence>
<feature type="transmembrane region" description="Helical" evidence="7">
    <location>
        <begin position="126"/>
        <end position="145"/>
    </location>
</feature>
<dbReference type="PANTHER" id="PTHR30250:SF10">
    <property type="entry name" value="LIPOPOLYSACCHARIDE BIOSYNTHESIS PROTEIN WZXC"/>
    <property type="match status" value="1"/>
</dbReference>
<gene>
    <name evidence="8" type="ORF">SAMN04488242_2956</name>
</gene>
<dbReference type="OrthoDB" id="9770347at2"/>
<protein>
    <submittedName>
        <fullName evidence="8">Membrane protein involved in the export of O-antigen and teichoic acid</fullName>
    </submittedName>
</protein>
<comment type="subcellular location">
    <subcellularLocation>
        <location evidence="1">Cell membrane</location>
        <topology evidence="1">Multi-pass membrane protein</topology>
    </subcellularLocation>
</comment>
<proteinExistence type="inferred from homology"/>
<keyword evidence="9" id="KW-1185">Reference proteome</keyword>
<feature type="transmembrane region" description="Helical" evidence="7">
    <location>
        <begin position="453"/>
        <end position="472"/>
    </location>
</feature>
<keyword evidence="5 7" id="KW-1133">Transmembrane helix</keyword>
<feature type="transmembrane region" description="Helical" evidence="7">
    <location>
        <begin position="90"/>
        <end position="114"/>
    </location>
</feature>
<evidence type="ECO:0000256" key="2">
    <source>
        <dbReference type="ARBA" id="ARBA00007430"/>
    </source>
</evidence>
<feature type="transmembrane region" description="Helical" evidence="7">
    <location>
        <begin position="52"/>
        <end position="78"/>
    </location>
</feature>
<name>A0A1G9N8V7_9ACTN</name>
<evidence type="ECO:0000256" key="7">
    <source>
        <dbReference type="SAM" id="Phobius"/>
    </source>
</evidence>
<keyword evidence="6 7" id="KW-0472">Membrane</keyword>
<organism evidence="8 9">
    <name type="scientific">Tessaracoccus oleiagri</name>
    <dbReference type="NCBI Taxonomy" id="686624"/>
    <lineage>
        <taxon>Bacteria</taxon>
        <taxon>Bacillati</taxon>
        <taxon>Actinomycetota</taxon>
        <taxon>Actinomycetes</taxon>
        <taxon>Propionibacteriales</taxon>
        <taxon>Propionibacteriaceae</taxon>
        <taxon>Tessaracoccus</taxon>
    </lineage>
</organism>
<sequence>MSVHEPQQADPGALGSKAFRGGRLLAAGTVVDRLARLGRNMLLARVILPDDFALMAITLVVIALFTALTEVGVAQAVIQNRRGSTPEFLNVAWWFGVVRGLVVAVMGVLLAGPIARFYDKPALEPLLLVAPAIVVFTGLTSPRIYALQRQFRFGATLWTMQGAGLLGTAMTIVLGLLWQNVWALVLGAVFEAFARFVLSFVLCPVRPRLHLDRESTRDLFRFSRGMAGLPLMTLLIMQADVFVLGKVIPDYQLGLYTLAIALAAFPLTLFSKVVQPLVVPILATFQDDHPGMRASVLQLSRLVWSFGLPLTTVMSIASAPLLALIYGPPFAEAAPAFSLYSAFCIVYMASMVTFSVYLALARPGLQRRFTFVRAAIVVVALYPLSVLWGSPGAALTLLVAMLVAMAVQLVNLHKVIGLPVAAYLATMRPGLLASVLVAIPTALLVLVAPTPGWADVLLSAALGAATWAVLLFRERRALRQLRSAGAPPSPAGDQTLEEQP</sequence>
<dbReference type="PANTHER" id="PTHR30250">
    <property type="entry name" value="PST FAMILY PREDICTED COLANIC ACID TRANSPORTER"/>
    <property type="match status" value="1"/>
</dbReference>
<feature type="transmembrane region" description="Helical" evidence="7">
    <location>
        <begin position="184"/>
        <end position="205"/>
    </location>
</feature>
<comment type="similarity">
    <text evidence="2">Belongs to the polysaccharide synthase family.</text>
</comment>
<keyword evidence="4 7" id="KW-0812">Transmembrane</keyword>